<evidence type="ECO:0000259" key="7">
    <source>
        <dbReference type="Pfam" id="PF24760"/>
    </source>
</evidence>
<dbReference type="GO" id="GO:0005930">
    <property type="term" value="C:axoneme"/>
    <property type="evidence" value="ECO:0000318"/>
    <property type="project" value="GO_Central"/>
</dbReference>
<sequence length="1312" mass="151311">MDYVHQEIGRSLSIKHISWSNSCTTCAVLDSSSIIHILNQRGEEIEDKVLNLLTSISFLSYSNISNKLAIGFSSGDLKIYHYSALFQAKLVHSAAISEIKWSPINEMFYTFDDSGCFCIWNCEGEIPELIVQKKFNISITNIQWLYLDKPSLIFLSKYKSLYLFESLYQEPDEILQIQTDFETVNVLRDNSIIFTTKEGEILTKKFPFNKNRLTTSKIGDGPVLVTQIDLSHIAIQTKGQIMIYNLENEESKIIRLKNEQYPISISYDPYTYSIISVLNDGSLYQIKSNFKGYINQSSWATPVLTDMNINVKSVHWSHNYENAIFLCENRPSQLIFRVYLSMAPLLRTTVFENSPGILNYADEKFNIAIGSKISKSDSSLLCSSPERCEIFMEQNNSFASISRFSCKSYSGMVGEAIYTVNEKNIEVRNLQGVVKQTVSLPLNSILFSLFGKYLTVLFEDYTINTYDLTRRQPKNIFSSALNFKDEKKDILIREMKGSCSGEFVSFIIDVFKDGIWQRDENLYIHIPQLDRTVTVNLSGRLPITCSWDEEDQRLLCIQASPKDISGQLKSEVIIPIFISNKGDIFLQQSFDIPTHSLLKYLNIPYVFLFDNDKKPFSQILPQFEGVDEISEDTKRAILDFNYNLCTGSIDDAFDSIKWTDNSATWRSLALIACQSDRIDLAALCLSKIKDPFSIIISKYKTDRDRSSILTAIALKLYNEAKSIAISSKRYDILSDIELSLGNFEESIRNSTLNARMVLKRVHYEVGRYNEIIGNYEKAIEHYNLSQTLENEIPRLAMSLGPQVVFDFLKKNPLSASNKIKLYCARYFEAIKNYEYALAMYLEAKNDCEHIRLLVLLKRWEDAMKFVKNARKPSDFCCLARYLIDRVEHIERSETENHEIAGELKQKIIELFKNAKQFGQAMKYAMEKMMIDDVIQLSFSSPKQLVLRAAEWFSSLNMTKNAILMYSHCGNISKALSLCFELKQYDALEEISEKFSPEMNPKILVQCSHYFAESDRWNSCAKCLLFAKKFDDVLDLCKSHHISLEEKEILSLIDQNLDENMYLKFAEICEIQQQNQLASKIYIKIRKYPEALQCIIKTGDTDKVIKMLKMMKKKDCYLICANYLQTLDIGIDSKEFRTVEEIYKKTNMVQNLFNFYNFHINNQRENGNYENVLVLLKKILENFQKSVSEVKSKSDIERSINVIDSFLIANNLCNDPETSAKSMGICVDMLKDPQIEEYVKTDDVYVVLAKCYITKNNFKSAFKIISDLESNGLELEKHFEIEVIRKVYEANGKKYEFKGDKNDYDSVEDIEDI</sequence>
<proteinExistence type="predicted"/>
<evidence type="ECO:0000256" key="4">
    <source>
        <dbReference type="ARBA" id="ARBA00023069"/>
    </source>
</evidence>
<feature type="domain" description="IFT140 second beta-propeller" evidence="6">
    <location>
        <begin position="373"/>
        <end position="534"/>
    </location>
</feature>
<dbReference type="RefSeq" id="XP_001318957.1">
    <property type="nucleotide sequence ID" value="XM_001318922.1"/>
</dbReference>
<evidence type="ECO:0000313" key="10">
    <source>
        <dbReference type="Proteomes" id="UP000001542"/>
    </source>
</evidence>
<gene>
    <name evidence="9" type="ORF">TVAG_310210</name>
</gene>
<keyword evidence="10" id="KW-1185">Reference proteome</keyword>
<dbReference type="EMBL" id="DS113416">
    <property type="protein sequence ID" value="EAY06734.1"/>
    <property type="molecule type" value="Genomic_DNA"/>
</dbReference>
<keyword evidence="3" id="KW-0677">Repeat</keyword>
<dbReference type="SUPFAM" id="SSF50978">
    <property type="entry name" value="WD40 repeat-like"/>
    <property type="match status" value="1"/>
</dbReference>
<dbReference type="KEGG" id="tva:4764615"/>
<dbReference type="InterPro" id="IPR056168">
    <property type="entry name" value="TPR_IF140/IFT172/WDR19"/>
</dbReference>
<dbReference type="SUPFAM" id="SSF48371">
    <property type="entry name" value="ARM repeat"/>
    <property type="match status" value="1"/>
</dbReference>
<dbReference type="SUPFAM" id="SSF48452">
    <property type="entry name" value="TPR-like"/>
    <property type="match status" value="1"/>
</dbReference>
<dbReference type="VEuPathDB" id="TrichDB:TVAGG3_0865230"/>
<evidence type="ECO:0000259" key="8">
    <source>
        <dbReference type="Pfam" id="PF24762"/>
    </source>
</evidence>
<dbReference type="Pfam" id="PF24762">
    <property type="entry name" value="TPR_IF140-IFT172"/>
    <property type="match status" value="1"/>
</dbReference>
<dbReference type="OrthoDB" id="10258787at2759"/>
<dbReference type="eggNOG" id="KOG3617">
    <property type="taxonomic scope" value="Eukaryota"/>
</dbReference>
<dbReference type="InterPro" id="IPR016024">
    <property type="entry name" value="ARM-type_fold"/>
</dbReference>
<reference evidence="9" key="2">
    <citation type="journal article" date="2007" name="Science">
        <title>Draft genome sequence of the sexually transmitted pathogen Trichomonas vaginalis.</title>
        <authorList>
            <person name="Carlton J.M."/>
            <person name="Hirt R.P."/>
            <person name="Silva J.C."/>
            <person name="Delcher A.L."/>
            <person name="Schatz M."/>
            <person name="Zhao Q."/>
            <person name="Wortman J.R."/>
            <person name="Bidwell S.L."/>
            <person name="Alsmark U.C.M."/>
            <person name="Besteiro S."/>
            <person name="Sicheritz-Ponten T."/>
            <person name="Noel C.J."/>
            <person name="Dacks J.B."/>
            <person name="Foster P.G."/>
            <person name="Simillion C."/>
            <person name="Van de Peer Y."/>
            <person name="Miranda-Saavedra D."/>
            <person name="Barton G.J."/>
            <person name="Westrop G.D."/>
            <person name="Mueller S."/>
            <person name="Dessi D."/>
            <person name="Fiori P.L."/>
            <person name="Ren Q."/>
            <person name="Paulsen I."/>
            <person name="Zhang H."/>
            <person name="Bastida-Corcuera F.D."/>
            <person name="Simoes-Barbosa A."/>
            <person name="Brown M.T."/>
            <person name="Hayes R.D."/>
            <person name="Mukherjee M."/>
            <person name="Okumura C.Y."/>
            <person name="Schneider R."/>
            <person name="Smith A.J."/>
            <person name="Vanacova S."/>
            <person name="Villalvazo M."/>
            <person name="Haas B.J."/>
            <person name="Pertea M."/>
            <person name="Feldblyum T.V."/>
            <person name="Utterback T.R."/>
            <person name="Shu C.L."/>
            <person name="Osoegawa K."/>
            <person name="de Jong P.J."/>
            <person name="Hrdy I."/>
            <person name="Horvathova L."/>
            <person name="Zubacova Z."/>
            <person name="Dolezal P."/>
            <person name="Malik S.B."/>
            <person name="Logsdon J.M. Jr."/>
            <person name="Henze K."/>
            <person name="Gupta A."/>
            <person name="Wang C.C."/>
            <person name="Dunne R.L."/>
            <person name="Upcroft J.A."/>
            <person name="Upcroft P."/>
            <person name="White O."/>
            <person name="Salzberg S.L."/>
            <person name="Tang P."/>
            <person name="Chiu C.-H."/>
            <person name="Lee Y.-S."/>
            <person name="Embley T.M."/>
            <person name="Coombs G.H."/>
            <person name="Mottram J.C."/>
            <person name="Tachezy J."/>
            <person name="Fraser-Liggett C.M."/>
            <person name="Johnson P.J."/>
        </authorList>
    </citation>
    <scope>NUCLEOTIDE SEQUENCE [LARGE SCALE GENOMIC DNA]</scope>
    <source>
        <strain evidence="9">G3</strain>
    </source>
</reference>
<evidence type="ECO:0000256" key="5">
    <source>
        <dbReference type="ARBA" id="ARBA00023273"/>
    </source>
</evidence>
<dbReference type="InParanoid" id="A2EKT7"/>
<dbReference type="Pfam" id="PF23385">
    <property type="entry name" value="Beta-prop_IFT140_2nd"/>
    <property type="match status" value="1"/>
</dbReference>
<organism evidence="9 10">
    <name type="scientific">Trichomonas vaginalis (strain ATCC PRA-98 / G3)</name>
    <dbReference type="NCBI Taxonomy" id="412133"/>
    <lineage>
        <taxon>Eukaryota</taxon>
        <taxon>Metamonada</taxon>
        <taxon>Parabasalia</taxon>
        <taxon>Trichomonadida</taxon>
        <taxon>Trichomonadidae</taxon>
        <taxon>Trichomonas</taxon>
    </lineage>
</organism>
<dbReference type="GO" id="GO:0036064">
    <property type="term" value="C:ciliary basal body"/>
    <property type="evidence" value="ECO:0000318"/>
    <property type="project" value="GO_Central"/>
</dbReference>
<dbReference type="Gene3D" id="2.130.10.10">
    <property type="entry name" value="YVTN repeat-like/Quinoprotein amine dehydrogenase"/>
    <property type="match status" value="1"/>
</dbReference>
<evidence type="ECO:0000256" key="3">
    <source>
        <dbReference type="ARBA" id="ARBA00022737"/>
    </source>
</evidence>
<evidence type="ECO:0000259" key="6">
    <source>
        <dbReference type="Pfam" id="PF23385"/>
    </source>
</evidence>
<keyword evidence="4" id="KW-0969">Cilium</keyword>
<dbReference type="PANTHER" id="PTHR15722:SF7">
    <property type="entry name" value="INTRAFLAGELLAR TRANSPORT PROTEIN 140 HOMOLOG"/>
    <property type="match status" value="1"/>
</dbReference>
<comment type="subcellular location">
    <subcellularLocation>
        <location evidence="1">Cell projection</location>
        <location evidence="1">Cilium</location>
    </subcellularLocation>
</comment>
<dbReference type="Gene3D" id="1.25.40.10">
    <property type="entry name" value="Tetratricopeptide repeat domain"/>
    <property type="match status" value="2"/>
</dbReference>
<dbReference type="InterPro" id="IPR056156">
    <property type="entry name" value="TPR_IF140_C"/>
</dbReference>
<dbReference type="VEuPathDB" id="TrichDB:TVAG_310210"/>
<reference evidence="9" key="1">
    <citation type="submission" date="2006-10" db="EMBL/GenBank/DDBJ databases">
        <authorList>
            <person name="Amadeo P."/>
            <person name="Zhao Q."/>
            <person name="Wortman J."/>
            <person name="Fraser-Liggett C."/>
            <person name="Carlton J."/>
        </authorList>
    </citation>
    <scope>NUCLEOTIDE SEQUENCE</scope>
    <source>
        <strain evidence="9">G3</strain>
    </source>
</reference>
<evidence type="ECO:0000313" key="9">
    <source>
        <dbReference type="EMBL" id="EAY06734.1"/>
    </source>
</evidence>
<feature type="domain" description="IF140/IFT172/WDR19 TPR" evidence="8">
    <location>
        <begin position="647"/>
        <end position="1128"/>
    </location>
</feature>
<dbReference type="SMR" id="A2EKT7"/>
<name>A2EKT7_TRIV3</name>
<dbReference type="InterPro" id="IPR015943">
    <property type="entry name" value="WD40/YVTN_repeat-like_dom_sf"/>
</dbReference>
<evidence type="ECO:0000256" key="2">
    <source>
        <dbReference type="ARBA" id="ARBA00022574"/>
    </source>
</evidence>
<accession>A2EKT7</accession>
<dbReference type="InterPro" id="IPR056155">
    <property type="entry name" value="Beta-prop_IFT140_2nd"/>
</dbReference>
<keyword evidence="5" id="KW-0966">Cell projection</keyword>
<evidence type="ECO:0000256" key="1">
    <source>
        <dbReference type="ARBA" id="ARBA00004138"/>
    </source>
</evidence>
<protein>
    <submittedName>
        <fullName evidence="9">Uncharacterized protein</fullName>
    </submittedName>
</protein>
<dbReference type="Pfam" id="PF24760">
    <property type="entry name" value="TPR_IF140_C"/>
    <property type="match status" value="1"/>
</dbReference>
<dbReference type="Proteomes" id="UP000001542">
    <property type="component" value="Unassembled WGS sequence"/>
</dbReference>
<dbReference type="PANTHER" id="PTHR15722">
    <property type="entry name" value="IFT140/172-RELATED"/>
    <property type="match status" value="1"/>
</dbReference>
<dbReference type="STRING" id="5722.A2EKT7"/>
<feature type="domain" description="IF140 C-terminal TPR" evidence="7">
    <location>
        <begin position="1152"/>
        <end position="1267"/>
    </location>
</feature>
<keyword evidence="2" id="KW-0853">WD repeat</keyword>
<dbReference type="GO" id="GO:0030991">
    <property type="term" value="C:intraciliary transport particle A"/>
    <property type="evidence" value="ECO:0000318"/>
    <property type="project" value="GO_Central"/>
</dbReference>
<dbReference type="InterPro" id="IPR011990">
    <property type="entry name" value="TPR-like_helical_dom_sf"/>
</dbReference>
<dbReference type="InterPro" id="IPR036322">
    <property type="entry name" value="WD40_repeat_dom_sf"/>
</dbReference>
<dbReference type="GO" id="GO:0035721">
    <property type="term" value="P:intraciliary retrograde transport"/>
    <property type="evidence" value="ECO:0000318"/>
    <property type="project" value="GO_Central"/>
</dbReference>